<dbReference type="Proteomes" id="UP001213000">
    <property type="component" value="Unassembled WGS sequence"/>
</dbReference>
<feature type="transmembrane region" description="Helical" evidence="2">
    <location>
        <begin position="537"/>
        <end position="559"/>
    </location>
</feature>
<protein>
    <submittedName>
        <fullName evidence="3">Uncharacterized protein</fullName>
    </submittedName>
</protein>
<comment type="caution">
    <text evidence="3">The sequence shown here is derived from an EMBL/GenBank/DDBJ whole genome shotgun (WGS) entry which is preliminary data.</text>
</comment>
<keyword evidence="2" id="KW-0472">Membrane</keyword>
<accession>A0AAD5VWI4</accession>
<name>A0AAD5VWI4_9AGAR</name>
<feature type="region of interest" description="Disordered" evidence="1">
    <location>
        <begin position="1"/>
        <end position="33"/>
    </location>
</feature>
<evidence type="ECO:0000313" key="4">
    <source>
        <dbReference type="Proteomes" id="UP001213000"/>
    </source>
</evidence>
<keyword evidence="4" id="KW-1185">Reference proteome</keyword>
<evidence type="ECO:0000256" key="1">
    <source>
        <dbReference type="SAM" id="MobiDB-lite"/>
    </source>
</evidence>
<dbReference type="EMBL" id="JANIEX010000321">
    <property type="protein sequence ID" value="KAJ3568845.1"/>
    <property type="molecule type" value="Genomic_DNA"/>
</dbReference>
<proteinExistence type="predicted"/>
<sequence>MHLPPMERDTEYHPLSPIQSSGTARTKPPILIHPPTKSTSSYFTRRSALFLRIGAFTIMESGFIILAGYAMSRPIPLPTSSSISPTEAKGGVTIVSIIWHAIAVHIVKDILLGIFSGEWMEQVRRTGRIVLEETDLVSRVSAGYFDQIYHFATRRASFPFRLSFTSALLLLALNGIGPSALTVNPVAIPQPTRIQVANLNVTQGLFTTEPSIHLAMDRADLITRLELLENNTYSFRSNQSNVLIPWPSADLISSDEIIQYETDVITYDFNCSWRTPTAVDSAFGPNLVWNISNDAYLLYTGPDSSSNSDNISLCDAMILPLLSGGALNDTSTSPISGVFFVGRNSSEKEAFLNLDGLPTTHLGPPSSSPPENAASPGDCFPEELSALICDPRFEIHPATAVLSGGSLSTSKIHSNAKAAVGNIPPEAANAIFSLSLGDALSSIESFSVNSSQYTNNIARVLFLSDPTFKRPTELGVKPLPLENITQNMNKVFLSSSKAFLSGYQVNDTDTTFPAFQMVETRAVREVEQLALVGSEPFLIVVTILVGLLIALLTTIAAMVRIEDIRTFDLKHIVETLGVTKED</sequence>
<evidence type="ECO:0000313" key="3">
    <source>
        <dbReference type="EMBL" id="KAJ3568845.1"/>
    </source>
</evidence>
<gene>
    <name evidence="3" type="ORF">NP233_g5447</name>
</gene>
<evidence type="ECO:0000256" key="2">
    <source>
        <dbReference type="SAM" id="Phobius"/>
    </source>
</evidence>
<keyword evidence="2" id="KW-1133">Transmembrane helix</keyword>
<keyword evidence="2" id="KW-0812">Transmembrane</keyword>
<dbReference type="AlphaFoldDB" id="A0AAD5VWI4"/>
<organism evidence="3 4">
    <name type="scientific">Leucocoprinus birnbaumii</name>
    <dbReference type="NCBI Taxonomy" id="56174"/>
    <lineage>
        <taxon>Eukaryota</taxon>
        <taxon>Fungi</taxon>
        <taxon>Dikarya</taxon>
        <taxon>Basidiomycota</taxon>
        <taxon>Agaricomycotina</taxon>
        <taxon>Agaricomycetes</taxon>
        <taxon>Agaricomycetidae</taxon>
        <taxon>Agaricales</taxon>
        <taxon>Agaricineae</taxon>
        <taxon>Agaricaceae</taxon>
        <taxon>Leucocoprinus</taxon>
    </lineage>
</organism>
<feature type="transmembrane region" description="Helical" evidence="2">
    <location>
        <begin position="49"/>
        <end position="71"/>
    </location>
</feature>
<reference evidence="3" key="1">
    <citation type="submission" date="2022-07" db="EMBL/GenBank/DDBJ databases">
        <title>Genome Sequence of Leucocoprinus birnbaumii.</title>
        <authorList>
            <person name="Buettner E."/>
        </authorList>
    </citation>
    <scope>NUCLEOTIDE SEQUENCE</scope>
    <source>
        <strain evidence="3">VT141</strain>
    </source>
</reference>
<feature type="compositionally biased region" description="Basic and acidic residues" evidence="1">
    <location>
        <begin position="1"/>
        <end position="12"/>
    </location>
</feature>